<evidence type="ECO:0000256" key="1">
    <source>
        <dbReference type="SAM" id="MobiDB-lite"/>
    </source>
</evidence>
<dbReference type="Proteomes" id="UP001597261">
    <property type="component" value="Unassembled WGS sequence"/>
</dbReference>
<reference evidence="3" key="1">
    <citation type="journal article" date="2019" name="Int. J. Syst. Evol. Microbiol.">
        <title>The Global Catalogue of Microorganisms (GCM) 10K type strain sequencing project: providing services to taxonomists for standard genome sequencing and annotation.</title>
        <authorList>
            <consortium name="The Broad Institute Genomics Platform"/>
            <consortium name="The Broad Institute Genome Sequencing Center for Infectious Disease"/>
            <person name="Wu L."/>
            <person name="Ma J."/>
        </authorList>
    </citation>
    <scope>NUCLEOTIDE SEQUENCE [LARGE SCALE GENOMIC DNA]</scope>
    <source>
        <strain evidence="3">CGMCC 1.12470</strain>
    </source>
</reference>
<proteinExistence type="predicted"/>
<feature type="region of interest" description="Disordered" evidence="1">
    <location>
        <begin position="1"/>
        <end position="21"/>
    </location>
</feature>
<name>A0ABW4IHY5_9ACTN</name>
<keyword evidence="3" id="KW-1185">Reference proteome</keyword>
<evidence type="ECO:0000313" key="3">
    <source>
        <dbReference type="Proteomes" id="UP001597261"/>
    </source>
</evidence>
<evidence type="ECO:0000313" key="2">
    <source>
        <dbReference type="EMBL" id="MFD1656944.1"/>
    </source>
</evidence>
<dbReference type="EMBL" id="JBHUDX010000004">
    <property type="protein sequence ID" value="MFD1656944.1"/>
    <property type="molecule type" value="Genomic_DNA"/>
</dbReference>
<accession>A0ABW4IHY5</accession>
<sequence>MSRLKARPRPDHQHAAQQARQMPGQWVLAGTYQSRASAVAAAFQVRTGERVPAYRPAGTYEGRPEVTQDGADLWVRYLGQPEEVSA</sequence>
<protein>
    <submittedName>
        <fullName evidence="2">Uncharacterized protein</fullName>
    </submittedName>
</protein>
<gene>
    <name evidence="2" type="ORF">ACFSL4_01515</name>
</gene>
<comment type="caution">
    <text evidence="2">The sequence shown here is derived from an EMBL/GenBank/DDBJ whole genome shotgun (WGS) entry which is preliminary data.</text>
</comment>
<dbReference type="RefSeq" id="WP_381077302.1">
    <property type="nucleotide sequence ID" value="NZ_JBHUDX010000004.1"/>
</dbReference>
<organism evidence="2 3">
    <name type="scientific">Streptomyces caeni</name>
    <dbReference type="NCBI Taxonomy" id="2307231"/>
    <lineage>
        <taxon>Bacteria</taxon>
        <taxon>Bacillati</taxon>
        <taxon>Actinomycetota</taxon>
        <taxon>Actinomycetes</taxon>
        <taxon>Kitasatosporales</taxon>
        <taxon>Streptomycetaceae</taxon>
        <taxon>Streptomyces</taxon>
    </lineage>
</organism>